<dbReference type="Gene3D" id="2.60.120.200">
    <property type="match status" value="1"/>
</dbReference>
<dbReference type="InterPro" id="IPR036116">
    <property type="entry name" value="FN3_sf"/>
</dbReference>
<dbReference type="PANTHER" id="PTHR46708">
    <property type="entry name" value="TENASCIN"/>
    <property type="match status" value="1"/>
</dbReference>
<sequence length="1103" mass="119251">MKKITVLLLVMLLGITSWQTSAQFLESFDTEIPHNWTVIDNDGQGATWQYHAGDAYRGPGGVRINFETNAHDDYLISPQFTVNLGVSDQVSFYAGGTGLAFPESFDVKLSTTGTRPSDFTVLLGSETTISDVDDLGEYINYTYNLTAYNGQPVYIAIVATATAAFHLYVDEFSVNALPRCPKPSNLNYENLTPTSLDLDWNLGGSENEWTVKYGLKGFNPETEGELLEVTGTPNTTISNLQPGTVLDIYVKALCGNGNGESEFAGPLRFVTPCLPATIPFFEGFENGYTHNNSLDGCWTQELVMNSYWITNNTFTDHDRAPRTGDWDIFLAYGSEAWMFYPVEVQAGTNYTLTFYARQSNSEGANVAASYGVSNSSSDMIHEIIPTTEITQGDYQEVSGTFTPATTGVFYIGIQGHVNTGFFPFFMTLDDLSITETQACVKPTNLQIDATTATTADISWTPIGTETDWLVKYGEPGFNPEIEGDSAQVRDNPNASITNLTPAHIYSVYVQAQCGGSDGNSFFTGPITLKTRPVNDNLCDATRLIVDEPCIGSSFTNVGGTLENNEPQGSCFDAPGDQTVWFSFDAPLSGNVTVTTDFAGGTLEDTELAVYEAPTDCSNLATLGLEIGCDEDGGSSGTGFLSVVSLTNLTAGNTYFVQVNGFISFNDGTLEGTFCIEVQDDGLSCPAPSNVTVENITVSTADVIWTVGDRENEWEIVYGESGFDPTTGGTSVIDDDGILGETLTDLSPGTTYDVYVRALCDVNDVSEFSDAASFTTLVSPPVNDNLCNAIRLIVDEVCTGNTFTNIAATVERDEPEGSCFLQIPTNTVWFTFEAPGSGNVTVTTNISLSDLEDTQMAVYEAPSNCADLLTMGAEIGCNDDVDFINNELLSTVNLTGLTVGETYYVQINGNSGNEGNFCIEVRDDGIACPEPTDITVANITSNTADVSWTARGSETAWEIKYGPSGFDPNITGVSVADNDGILGETLSSLDPDTNYDLYVRAVCGTDNESDFAGPESFSTIELSLADENFSKFTFYPNPVKNQLTLKANNPIEKIQIYNLLGQNIFEVKENTPQMQLNTSSLQQGVYFMKVTINGGDKTFKIVKK</sequence>
<evidence type="ECO:0000256" key="4">
    <source>
        <dbReference type="SAM" id="SignalP"/>
    </source>
</evidence>
<name>A0A9X1U1R7_9FLAO</name>
<keyword evidence="2" id="KW-0677">Repeat</keyword>
<dbReference type="RefSeq" id="WP_237601603.1">
    <property type="nucleotide sequence ID" value="NZ_JAIRBA010000003.1"/>
</dbReference>
<dbReference type="Gene3D" id="2.60.120.380">
    <property type="match status" value="2"/>
</dbReference>
<dbReference type="InterPro" id="IPR026444">
    <property type="entry name" value="Secre_tail"/>
</dbReference>
<evidence type="ECO:0000313" key="7">
    <source>
        <dbReference type="Proteomes" id="UP001139461"/>
    </source>
</evidence>
<dbReference type="Pfam" id="PF07675">
    <property type="entry name" value="Cleaved_Adhesin"/>
    <property type="match status" value="1"/>
</dbReference>
<dbReference type="Gene3D" id="2.60.120.260">
    <property type="entry name" value="Galactose-binding domain-like"/>
    <property type="match status" value="1"/>
</dbReference>
<dbReference type="SMART" id="SM00060">
    <property type="entry name" value="FN3"/>
    <property type="match status" value="6"/>
</dbReference>
<dbReference type="InterPro" id="IPR008979">
    <property type="entry name" value="Galactose-bd-like_sf"/>
</dbReference>
<dbReference type="Pfam" id="PF02018">
    <property type="entry name" value="CBM_4_9"/>
    <property type="match status" value="1"/>
</dbReference>
<dbReference type="Pfam" id="PF00041">
    <property type="entry name" value="fn3"/>
    <property type="match status" value="3"/>
</dbReference>
<dbReference type="InterPro" id="IPR013783">
    <property type="entry name" value="Ig-like_fold"/>
</dbReference>
<evidence type="ECO:0000256" key="2">
    <source>
        <dbReference type="ARBA" id="ARBA00022737"/>
    </source>
</evidence>
<organism evidence="6 7">
    <name type="scientific">Aequorivita vitellina</name>
    <dbReference type="NCBI Taxonomy" id="2874475"/>
    <lineage>
        <taxon>Bacteria</taxon>
        <taxon>Pseudomonadati</taxon>
        <taxon>Bacteroidota</taxon>
        <taxon>Flavobacteriia</taxon>
        <taxon>Flavobacteriales</taxon>
        <taxon>Flavobacteriaceae</taxon>
        <taxon>Aequorivita</taxon>
    </lineage>
</organism>
<dbReference type="InterPro" id="IPR003305">
    <property type="entry name" value="CenC_carb-bd"/>
</dbReference>
<comment type="caution">
    <text evidence="6">The sequence shown here is derived from an EMBL/GenBank/DDBJ whole genome shotgun (WGS) entry which is preliminary data.</text>
</comment>
<feature type="domain" description="Fibronectin type-III" evidence="5">
    <location>
        <begin position="686"/>
        <end position="778"/>
    </location>
</feature>
<feature type="domain" description="Fibronectin type-III" evidence="5">
    <location>
        <begin position="441"/>
        <end position="533"/>
    </location>
</feature>
<dbReference type="CDD" id="cd00063">
    <property type="entry name" value="FN3"/>
    <property type="match status" value="4"/>
</dbReference>
<proteinExistence type="predicted"/>
<dbReference type="PROSITE" id="PS50853">
    <property type="entry name" value="FN3"/>
    <property type="match status" value="4"/>
</dbReference>
<protein>
    <submittedName>
        <fullName evidence="6">Fibronectin type III domain-containing protein</fullName>
    </submittedName>
</protein>
<dbReference type="PANTHER" id="PTHR46708:SF2">
    <property type="entry name" value="FIBRONECTIN TYPE-III DOMAIN-CONTAINING PROTEIN"/>
    <property type="match status" value="1"/>
</dbReference>
<dbReference type="NCBIfam" id="TIGR04183">
    <property type="entry name" value="Por_Secre_tail"/>
    <property type="match status" value="1"/>
</dbReference>
<dbReference type="InterPro" id="IPR050991">
    <property type="entry name" value="ECM_Regulatory_Proteins"/>
</dbReference>
<dbReference type="AlphaFoldDB" id="A0A9X1U1R7"/>
<dbReference type="Proteomes" id="UP001139461">
    <property type="component" value="Unassembled WGS sequence"/>
</dbReference>
<feature type="chain" id="PRO_5040734220" evidence="4">
    <location>
        <begin position="23"/>
        <end position="1103"/>
    </location>
</feature>
<dbReference type="InterPro" id="IPR011628">
    <property type="entry name" value="Cleaved_adhesin"/>
</dbReference>
<feature type="domain" description="Fibronectin type-III" evidence="5">
    <location>
        <begin position="929"/>
        <end position="1021"/>
    </location>
</feature>
<evidence type="ECO:0000313" key="6">
    <source>
        <dbReference type="EMBL" id="MCG2417783.1"/>
    </source>
</evidence>
<accession>A0A9X1U1R7</accession>
<evidence type="ECO:0000259" key="5">
    <source>
        <dbReference type="PROSITE" id="PS50853"/>
    </source>
</evidence>
<evidence type="ECO:0000256" key="1">
    <source>
        <dbReference type="ARBA" id="ARBA00022729"/>
    </source>
</evidence>
<dbReference type="GO" id="GO:0016798">
    <property type="term" value="F:hydrolase activity, acting on glycosyl bonds"/>
    <property type="evidence" value="ECO:0007669"/>
    <property type="project" value="InterPro"/>
</dbReference>
<dbReference type="InterPro" id="IPR003961">
    <property type="entry name" value="FN3_dom"/>
</dbReference>
<keyword evidence="3" id="KW-0378">Hydrolase</keyword>
<feature type="signal peptide" evidence="4">
    <location>
        <begin position="1"/>
        <end position="22"/>
    </location>
</feature>
<reference evidence="6" key="1">
    <citation type="submission" date="2021-09" db="EMBL/GenBank/DDBJ databases">
        <title>Genome of Aequorivita sp. strain F47161.</title>
        <authorList>
            <person name="Wang Y."/>
        </authorList>
    </citation>
    <scope>NUCLEOTIDE SEQUENCE</scope>
    <source>
        <strain evidence="6">F47161</strain>
    </source>
</reference>
<keyword evidence="7" id="KW-1185">Reference proteome</keyword>
<dbReference type="SUPFAM" id="SSF49785">
    <property type="entry name" value="Galactose-binding domain-like"/>
    <property type="match status" value="1"/>
</dbReference>
<evidence type="ECO:0000256" key="3">
    <source>
        <dbReference type="ARBA" id="ARBA00022801"/>
    </source>
</evidence>
<dbReference type="EMBL" id="JAIRBA010000003">
    <property type="protein sequence ID" value="MCG2417783.1"/>
    <property type="molecule type" value="Genomic_DNA"/>
</dbReference>
<dbReference type="Gene3D" id="2.60.40.10">
    <property type="entry name" value="Immunoglobulins"/>
    <property type="match status" value="4"/>
</dbReference>
<gene>
    <name evidence="6" type="ORF">K8089_02030</name>
</gene>
<dbReference type="NCBIfam" id="NF038128">
    <property type="entry name" value="choice_anch_J"/>
    <property type="match status" value="1"/>
</dbReference>
<keyword evidence="1 4" id="KW-0732">Signal</keyword>
<dbReference type="SUPFAM" id="SSF49265">
    <property type="entry name" value="Fibronectin type III"/>
    <property type="match status" value="4"/>
</dbReference>
<dbReference type="Pfam" id="PF18962">
    <property type="entry name" value="Por_Secre_tail"/>
    <property type="match status" value="1"/>
</dbReference>
<feature type="domain" description="Fibronectin type-III" evidence="5">
    <location>
        <begin position="182"/>
        <end position="276"/>
    </location>
</feature>